<feature type="compositionally biased region" description="Polar residues" evidence="2">
    <location>
        <begin position="172"/>
        <end position="193"/>
    </location>
</feature>
<dbReference type="EMBL" id="OOIQ01000002">
    <property type="protein sequence ID" value="SPO43393.1"/>
    <property type="molecule type" value="Genomic_DNA"/>
</dbReference>
<proteinExistence type="predicted"/>
<feature type="signal peptide" evidence="3">
    <location>
        <begin position="1"/>
        <end position="18"/>
    </location>
</feature>
<accession>A0A5C3FG69</accession>
<name>A0A5C3FG69_PSEA2</name>
<evidence type="ECO:0000313" key="4">
    <source>
        <dbReference type="EMBL" id="SPO43393.1"/>
    </source>
</evidence>
<dbReference type="SUPFAM" id="SSF50685">
    <property type="entry name" value="Barwin-like endoglucanases"/>
    <property type="match status" value="2"/>
</dbReference>
<keyword evidence="1 3" id="KW-0732">Signal</keyword>
<reference evidence="4" key="1">
    <citation type="submission" date="2018-03" db="EMBL/GenBank/DDBJ databases">
        <authorList>
            <person name="Guldener U."/>
        </authorList>
    </citation>
    <scope>NUCLEOTIDE SEQUENCE [LARGE SCALE GENOMIC DNA]</scope>
    <source>
        <strain evidence="4">ATCC34888</strain>
    </source>
</reference>
<feature type="compositionally biased region" description="Low complexity" evidence="2">
    <location>
        <begin position="151"/>
        <end position="171"/>
    </location>
</feature>
<feature type="region of interest" description="Disordered" evidence="2">
    <location>
        <begin position="124"/>
        <end position="193"/>
    </location>
</feature>
<dbReference type="AlphaFoldDB" id="A0A5C3FG69"/>
<dbReference type="InterPro" id="IPR036908">
    <property type="entry name" value="RlpA-like_sf"/>
</dbReference>
<evidence type="ECO:0000313" key="5">
    <source>
        <dbReference type="Proteomes" id="UP000325008"/>
    </source>
</evidence>
<dbReference type="Proteomes" id="UP000325008">
    <property type="component" value="Unassembled WGS sequence"/>
</dbReference>
<evidence type="ECO:0000256" key="3">
    <source>
        <dbReference type="SAM" id="SignalP"/>
    </source>
</evidence>
<gene>
    <name evidence="4" type="ORF">PSANT_01077</name>
</gene>
<dbReference type="OrthoDB" id="623670at2759"/>
<dbReference type="PANTHER" id="PTHR31836">
    <property type="match status" value="1"/>
</dbReference>
<dbReference type="CDD" id="cd22191">
    <property type="entry name" value="DPBB_RlpA_EXP_N-like"/>
    <property type="match status" value="1"/>
</dbReference>
<dbReference type="Gene3D" id="2.40.40.10">
    <property type="entry name" value="RlpA-like domain"/>
    <property type="match status" value="1"/>
</dbReference>
<organism evidence="4 5">
    <name type="scientific">Pseudozyma antarctica</name>
    <name type="common">Yeast</name>
    <name type="synonym">Candida antarctica</name>
    <dbReference type="NCBI Taxonomy" id="84753"/>
    <lineage>
        <taxon>Eukaryota</taxon>
        <taxon>Fungi</taxon>
        <taxon>Dikarya</taxon>
        <taxon>Basidiomycota</taxon>
        <taxon>Ustilaginomycotina</taxon>
        <taxon>Ustilaginomycetes</taxon>
        <taxon>Ustilaginales</taxon>
        <taxon>Ustilaginaceae</taxon>
        <taxon>Moesziomyces</taxon>
    </lineage>
</organism>
<feature type="chain" id="PRO_5022882139" evidence="3">
    <location>
        <begin position="19"/>
        <end position="299"/>
    </location>
</feature>
<dbReference type="PANTHER" id="PTHR31836:SF25">
    <property type="entry name" value="RLPA-LIKE PROTEIN DOUBLE-PSI BETA-BARREL DOMAIN-CONTAINING PROTEIN"/>
    <property type="match status" value="1"/>
</dbReference>
<dbReference type="InterPro" id="IPR051477">
    <property type="entry name" value="Expansin_CellWall"/>
</dbReference>
<evidence type="ECO:0000256" key="2">
    <source>
        <dbReference type="SAM" id="MobiDB-lite"/>
    </source>
</evidence>
<sequence>MIASNVLAIALAAAGAAAAPLAKRSSGQATYYAAGLGACGWTNSGSDFIVAMNAPEWAGGAHCGQTVTITNNKNGNTQTAQVADLCPGCSWGSLDMSTSLFSALNNGNMDDGVFPISWSFGSGSSASNNNKQQQQQQQQAQATSSTYTPEATYTKSSTPSATPTPSSVTYSQPAAPTSTSSYAPQPASSSNSKTVVSTPEWWADVNNACGVKLDAGSLPIAISSSALLAADKLSDACGKWIQIKNNQNGKELSLQVVNYWAGAEGDVALGEAYKRLANNYENPETIESVTWGFIDGQGL</sequence>
<protein>
    <submittedName>
        <fullName evidence="4">Uncharacterized protein</fullName>
    </submittedName>
</protein>
<comment type="caution">
    <text evidence="4">The sequence shown here is derived from an EMBL/GenBank/DDBJ whole genome shotgun (WGS) entry which is preliminary data.</text>
</comment>
<dbReference type="RefSeq" id="XP_014658977.1">
    <property type="nucleotide sequence ID" value="XM_014803491.1"/>
</dbReference>
<keyword evidence="5" id="KW-1185">Reference proteome</keyword>
<evidence type="ECO:0000256" key="1">
    <source>
        <dbReference type="ARBA" id="ARBA00022729"/>
    </source>
</evidence>
<feature type="compositionally biased region" description="Low complexity" evidence="2">
    <location>
        <begin position="124"/>
        <end position="142"/>
    </location>
</feature>